<accession>A0A3B0VVP8</accession>
<dbReference type="PANTHER" id="PTHR35038">
    <property type="entry name" value="DISSIMILATORY SULFITE REDUCTASE SIRA"/>
    <property type="match status" value="1"/>
</dbReference>
<sequence>MYRHRRKILAALLFIGLIGLLWGHPVDAGVLASLTRQDETAVSTGDADCLMCHSNHNFTGTFADGEQLSLYVDNNIYDQSVHGPAGLECIACHTDISEYPHHVEQVTCLTCHETEEGDGEMREEYVALEVALPYDDQREMMLAINDSCRSCHEEEFDVALDSAHVKTQVSGNRDAPVCIDCHGGHDISSPNAPRAKISRTCAECHQAVYSTYRSSIHGEALEIESNPDVPTCVDCHGVHSVRGPRNVTFHNDSIILCGKCHSDEKLMEKYDISTAVLDTYLDDFHGRTVNLFRRQNTGIDSNKAVCFDCHGIHNIRAPDDPLSTVYPDNLQDTCQQCHQEATIRFPQAWLSHFVPTWEQTPTLYSVNIIYKFLIPLTIGGFVAYIGLDAGKRWRDKREIIRQVLAEAEEEYDDFDFE</sequence>
<reference evidence="3" key="1">
    <citation type="submission" date="2018-06" db="EMBL/GenBank/DDBJ databases">
        <authorList>
            <person name="Zhirakovskaya E."/>
        </authorList>
    </citation>
    <scope>NUCLEOTIDE SEQUENCE</scope>
</reference>
<dbReference type="Gene3D" id="1.10.1130.10">
    <property type="entry name" value="Flavocytochrome C3, Chain A"/>
    <property type="match status" value="1"/>
</dbReference>
<keyword evidence="2" id="KW-1133">Transmembrane helix</keyword>
<feature type="transmembrane region" description="Helical" evidence="2">
    <location>
        <begin position="368"/>
        <end position="387"/>
    </location>
</feature>
<evidence type="ECO:0000256" key="2">
    <source>
        <dbReference type="SAM" id="Phobius"/>
    </source>
</evidence>
<proteinExistence type="predicted"/>
<name>A0A3B0VVP8_9ZZZZ</name>
<dbReference type="SUPFAM" id="SSF48695">
    <property type="entry name" value="Multiheme cytochromes"/>
    <property type="match status" value="2"/>
</dbReference>
<dbReference type="GO" id="GO:0016491">
    <property type="term" value="F:oxidoreductase activity"/>
    <property type="evidence" value="ECO:0007669"/>
    <property type="project" value="TreeGrafter"/>
</dbReference>
<dbReference type="PANTHER" id="PTHR35038:SF6">
    <property type="entry name" value="SURFACE LOCALIZED DECAHEME CYTOCHROME C LIPOPROTEIN"/>
    <property type="match status" value="1"/>
</dbReference>
<evidence type="ECO:0000313" key="3">
    <source>
        <dbReference type="EMBL" id="VAW42527.1"/>
    </source>
</evidence>
<dbReference type="Gene3D" id="3.90.10.10">
    <property type="entry name" value="Cytochrome C3"/>
    <property type="match status" value="2"/>
</dbReference>
<keyword evidence="1" id="KW-0732">Signal</keyword>
<dbReference type="EMBL" id="UOEU01000930">
    <property type="protein sequence ID" value="VAW42527.1"/>
    <property type="molecule type" value="Genomic_DNA"/>
</dbReference>
<evidence type="ECO:0000256" key="1">
    <source>
        <dbReference type="ARBA" id="ARBA00022729"/>
    </source>
</evidence>
<dbReference type="InterPro" id="IPR051829">
    <property type="entry name" value="Multiheme_Cytochr_ET"/>
</dbReference>
<keyword evidence="2" id="KW-0472">Membrane</keyword>
<organism evidence="3">
    <name type="scientific">hydrothermal vent metagenome</name>
    <dbReference type="NCBI Taxonomy" id="652676"/>
    <lineage>
        <taxon>unclassified sequences</taxon>
        <taxon>metagenomes</taxon>
        <taxon>ecological metagenomes</taxon>
    </lineage>
</organism>
<gene>
    <name evidence="3" type="ORF">MNBD_CHLOROFLEXI01-1462</name>
</gene>
<dbReference type="AlphaFoldDB" id="A0A3B0VVP8"/>
<dbReference type="InterPro" id="IPR036280">
    <property type="entry name" value="Multihaem_cyt_sf"/>
</dbReference>
<protein>
    <submittedName>
        <fullName evidence="3">Uncharacterized protein</fullName>
    </submittedName>
</protein>
<keyword evidence="2" id="KW-0812">Transmembrane</keyword>